<sequence length="80" mass="8385">MAANHNSQGPEGNYDPAGSTQMFRAFVEEAAPARQTGPGARQQRRAEQQERSGSGLSPAKLGLALGLVLMIGAAAWVVLH</sequence>
<keyword evidence="2" id="KW-0812">Transmembrane</keyword>
<feature type="transmembrane region" description="Helical" evidence="2">
    <location>
        <begin position="61"/>
        <end position="79"/>
    </location>
</feature>
<dbReference type="AlphaFoldDB" id="A0AAU2JTF2"/>
<gene>
    <name evidence="3" type="ORF">OG327_16215</name>
</gene>
<accession>A0AAU2JTF2</accession>
<feature type="region of interest" description="Disordered" evidence="1">
    <location>
        <begin position="1"/>
        <end position="58"/>
    </location>
</feature>
<organism evidence="3">
    <name type="scientific">Streptomyces sp. NBC_00049</name>
    <dbReference type="NCBI Taxonomy" id="2903617"/>
    <lineage>
        <taxon>Bacteria</taxon>
        <taxon>Bacillati</taxon>
        <taxon>Actinomycetota</taxon>
        <taxon>Actinomycetes</taxon>
        <taxon>Kitasatosporales</taxon>
        <taxon>Streptomycetaceae</taxon>
        <taxon>Streptomyces</taxon>
    </lineage>
</organism>
<keyword evidence="2" id="KW-0472">Membrane</keyword>
<evidence type="ECO:0000256" key="2">
    <source>
        <dbReference type="SAM" id="Phobius"/>
    </source>
</evidence>
<dbReference type="EMBL" id="CP108264">
    <property type="protein sequence ID" value="WTU74732.1"/>
    <property type="molecule type" value="Genomic_DNA"/>
</dbReference>
<proteinExistence type="predicted"/>
<evidence type="ECO:0000313" key="3">
    <source>
        <dbReference type="EMBL" id="WTU74732.1"/>
    </source>
</evidence>
<name>A0AAU2JTF2_9ACTN</name>
<protein>
    <submittedName>
        <fullName evidence="3">Uncharacterized protein</fullName>
    </submittedName>
</protein>
<feature type="compositionally biased region" description="Polar residues" evidence="1">
    <location>
        <begin position="1"/>
        <end position="10"/>
    </location>
</feature>
<reference evidence="3" key="1">
    <citation type="submission" date="2022-10" db="EMBL/GenBank/DDBJ databases">
        <title>The complete genomes of actinobacterial strains from the NBC collection.</title>
        <authorList>
            <person name="Joergensen T.S."/>
            <person name="Alvarez Arevalo M."/>
            <person name="Sterndorff E.B."/>
            <person name="Faurdal D."/>
            <person name="Vuksanovic O."/>
            <person name="Mourched A.-S."/>
            <person name="Charusanti P."/>
            <person name="Shaw S."/>
            <person name="Blin K."/>
            <person name="Weber T."/>
        </authorList>
    </citation>
    <scope>NUCLEOTIDE SEQUENCE</scope>
    <source>
        <strain evidence="3">NBC_00049</strain>
    </source>
</reference>
<evidence type="ECO:0000256" key="1">
    <source>
        <dbReference type="SAM" id="MobiDB-lite"/>
    </source>
</evidence>
<keyword evidence="2" id="KW-1133">Transmembrane helix</keyword>